<dbReference type="RefSeq" id="WP_099421045.1">
    <property type="nucleotide sequence ID" value="NZ_PEBN01000008.1"/>
</dbReference>
<dbReference type="AlphaFoldDB" id="A0AAP8FZQ1"/>
<evidence type="ECO:0000256" key="1">
    <source>
        <dbReference type="SAM" id="MobiDB-lite"/>
    </source>
</evidence>
<comment type="caution">
    <text evidence="3">The sequence shown here is derived from an EMBL/GenBank/DDBJ whole genome shotgun (WGS) entry which is preliminary data.</text>
</comment>
<protein>
    <submittedName>
        <fullName evidence="3">Replication initiation protein</fullName>
    </submittedName>
</protein>
<dbReference type="InterPro" id="IPR010724">
    <property type="entry name" value="RepA_N"/>
</dbReference>
<dbReference type="Proteomes" id="UP000221763">
    <property type="component" value="Unassembled WGS sequence"/>
</dbReference>
<evidence type="ECO:0000259" key="2">
    <source>
        <dbReference type="Pfam" id="PF06970"/>
    </source>
</evidence>
<proteinExistence type="predicted"/>
<evidence type="ECO:0000313" key="3">
    <source>
        <dbReference type="EMBL" id="PHV58717.1"/>
    </source>
</evidence>
<feature type="region of interest" description="Disordered" evidence="1">
    <location>
        <begin position="145"/>
        <end position="216"/>
    </location>
</feature>
<sequence>MSGLEQFSAITLEQMQTSERFFPMAWVLWEDTHYQKLKSDCKVLYSMMKNRLELSAKNGWVDELGRVYIEFSNAEIQRYFNCSKPTAIKLKKDLSDYGLIYEYSQFSNADGQLANRIYIGQVMTYDAEKYKQERLERQEKAFQKRIEKRQNRPRKNNLRGVSKDLTGAVNNFDPNYKDSSKTDSSKDNYSPRKAEQNSDEFSQPAKADHHSSQNQSLKYVPPKYYSLLNVIADRYNAKFTQYDLFTGEFQNYSLTHQQKMLIGQYLAEGYVTSQEIIDLIENHVPVDCESPLAYLLKSLENLKRERLYEQKEIAHRNAENYYAMRQQGVVANE</sequence>
<feature type="domain" description="Replication initiator A N-terminal" evidence="2">
    <location>
        <begin position="20"/>
        <end position="94"/>
    </location>
</feature>
<gene>
    <name evidence="3" type="ORF">CS009_01525</name>
</gene>
<accession>A0AAP8FZQ1</accession>
<dbReference type="Pfam" id="PF06970">
    <property type="entry name" value="RepA_N"/>
    <property type="match status" value="1"/>
</dbReference>
<dbReference type="EMBL" id="PEBN01000008">
    <property type="protein sequence ID" value="PHV58717.1"/>
    <property type="molecule type" value="Genomic_DNA"/>
</dbReference>
<name>A0AAP8FZQ1_STRMC</name>
<evidence type="ECO:0000313" key="4">
    <source>
        <dbReference type="Proteomes" id="UP000221763"/>
    </source>
</evidence>
<organism evidence="3 4">
    <name type="scientific">Streptococcus macedonicus</name>
    <name type="common">Streptococcus gallolyticus macedonicus</name>
    <dbReference type="NCBI Taxonomy" id="59310"/>
    <lineage>
        <taxon>Bacteria</taxon>
        <taxon>Bacillati</taxon>
        <taxon>Bacillota</taxon>
        <taxon>Bacilli</taxon>
        <taxon>Lactobacillales</taxon>
        <taxon>Streptococcaceae</taxon>
        <taxon>Streptococcus</taxon>
    </lineage>
</organism>
<feature type="compositionally biased region" description="Basic and acidic residues" evidence="1">
    <location>
        <begin position="175"/>
        <end position="196"/>
    </location>
</feature>
<reference evidence="3 4" key="1">
    <citation type="submission" date="2017-10" db="EMBL/GenBank/DDBJ databases">
        <title>Whole-genome sequence of three Streptococcus macedonicus strains isolated from Italian cheeses of the Veneto region.</title>
        <authorList>
            <person name="Treu L."/>
            <person name="De Diego-Diaz B."/>
            <person name="Papadimitriou K."/>
            <person name="Tsakalidou E."/>
            <person name="Corich V."/>
            <person name="Giacomini A."/>
        </authorList>
    </citation>
    <scope>NUCLEOTIDE SEQUENCE [LARGE SCALE GENOMIC DNA]</scope>
    <source>
        <strain evidence="3 4">19AS</strain>
    </source>
</reference>